<dbReference type="InterPro" id="IPR016032">
    <property type="entry name" value="Sig_transdc_resp-reg_C-effctor"/>
</dbReference>
<dbReference type="InterPro" id="IPR001789">
    <property type="entry name" value="Sig_transdc_resp-reg_receiver"/>
</dbReference>
<evidence type="ECO:0000256" key="5">
    <source>
        <dbReference type="PROSITE-ProRule" id="PRU00169"/>
    </source>
</evidence>
<evidence type="ECO:0000256" key="1">
    <source>
        <dbReference type="ARBA" id="ARBA00022553"/>
    </source>
</evidence>
<reference evidence="9 10" key="1">
    <citation type="journal article" date="2008" name="J. Bacteriol.">
        <title>Complete genome sequence of the soil actinomycete Kocuria rhizophila.</title>
        <authorList>
            <person name="Takarada H."/>
            <person name="Sekine M."/>
            <person name="Kosugi H."/>
            <person name="Matsuo Y."/>
            <person name="Fujisawa T."/>
            <person name="Omata S."/>
            <person name="Kishi E."/>
            <person name="Shimizu A."/>
            <person name="Tsukatani N."/>
            <person name="Tanikawa S."/>
            <person name="Fujita N."/>
            <person name="Harayama S."/>
        </authorList>
    </citation>
    <scope>NUCLEOTIDE SEQUENCE [LARGE SCALE GENOMIC DNA]</scope>
    <source>
        <strain evidence="10">ATCC 9341 / DSM 348 / NBRC 103217 / DC2201</strain>
    </source>
</reference>
<feature type="domain" description="Response regulatory" evidence="8">
    <location>
        <begin position="11"/>
        <end position="131"/>
    </location>
</feature>
<proteinExistence type="predicted"/>
<keyword evidence="10" id="KW-1185">Reference proteome</keyword>
<dbReference type="PANTHER" id="PTHR43214:SF24">
    <property type="entry name" value="TRANSCRIPTIONAL REGULATORY PROTEIN NARL-RELATED"/>
    <property type="match status" value="1"/>
</dbReference>
<evidence type="ECO:0000259" key="7">
    <source>
        <dbReference type="PROSITE" id="PS50043"/>
    </source>
</evidence>
<keyword evidence="4" id="KW-0804">Transcription</keyword>
<dbReference type="CDD" id="cd06170">
    <property type="entry name" value="LuxR_C_like"/>
    <property type="match status" value="1"/>
</dbReference>
<feature type="compositionally biased region" description="Low complexity" evidence="6">
    <location>
        <begin position="209"/>
        <end position="225"/>
    </location>
</feature>
<feature type="domain" description="HTH luxR-type" evidence="7">
    <location>
        <begin position="229"/>
        <end position="294"/>
    </location>
</feature>
<dbReference type="AlphaFoldDB" id="B2GI13"/>
<dbReference type="SMART" id="SM00421">
    <property type="entry name" value="HTH_LUXR"/>
    <property type="match status" value="1"/>
</dbReference>
<dbReference type="InterPro" id="IPR058245">
    <property type="entry name" value="NreC/VraR/RcsB-like_REC"/>
</dbReference>
<dbReference type="CDD" id="cd17535">
    <property type="entry name" value="REC_NarL-like"/>
    <property type="match status" value="1"/>
</dbReference>
<dbReference type="Gene3D" id="3.40.50.2300">
    <property type="match status" value="1"/>
</dbReference>
<evidence type="ECO:0000256" key="2">
    <source>
        <dbReference type="ARBA" id="ARBA00023015"/>
    </source>
</evidence>
<dbReference type="RefSeq" id="WP_012399246.1">
    <property type="nucleotide sequence ID" value="NC_010617.1"/>
</dbReference>
<gene>
    <name evidence="9" type="ordered locus">KRH_21780</name>
</gene>
<dbReference type="PROSITE" id="PS50110">
    <property type="entry name" value="RESPONSE_REGULATORY"/>
    <property type="match status" value="1"/>
</dbReference>
<dbReference type="KEGG" id="krh:KRH_21780"/>
<evidence type="ECO:0000313" key="10">
    <source>
        <dbReference type="Proteomes" id="UP000008838"/>
    </source>
</evidence>
<dbReference type="SUPFAM" id="SSF46894">
    <property type="entry name" value="C-terminal effector domain of the bipartite response regulators"/>
    <property type="match status" value="1"/>
</dbReference>
<sequence>MAETLGAAPVRVLIVDDQPLVRGGFRMLVDSQPDLTVVGDLDDGVAAVEAVRTAAPEQCPDVILMDVRMPRMDGIAATREILRRRPEVRIIVLTTFDLDEYALEGIQAGASGFLLKDARPEELLDAIRTVARGDAVIAPSTTRRLLSHLVSGGLQPADRPAPGGASQASRAGSGGTTPPEEPRWLGAAPAPGADPDAPLGGAPFGGAPGTPQARAGGSAGGAPARDPWQDPRLGTLTAREREVFELIGEGCSNGEIMQRLFLSEPTVKTHVSHILSKLDARDRVQAVVIAYETGVVLPG</sequence>
<dbReference type="InterPro" id="IPR036388">
    <property type="entry name" value="WH-like_DNA-bd_sf"/>
</dbReference>
<keyword evidence="2" id="KW-0805">Transcription regulation</keyword>
<evidence type="ECO:0000259" key="8">
    <source>
        <dbReference type="PROSITE" id="PS50110"/>
    </source>
</evidence>
<dbReference type="HOGENOM" id="CLU_000445_90_10_11"/>
<dbReference type="EMBL" id="AP009152">
    <property type="protein sequence ID" value="BAG30525.1"/>
    <property type="molecule type" value="Genomic_DNA"/>
</dbReference>
<dbReference type="GO" id="GO:0006355">
    <property type="term" value="P:regulation of DNA-templated transcription"/>
    <property type="evidence" value="ECO:0007669"/>
    <property type="project" value="InterPro"/>
</dbReference>
<dbReference type="PRINTS" id="PR00038">
    <property type="entry name" value="HTHLUXR"/>
</dbReference>
<dbReference type="PANTHER" id="PTHR43214">
    <property type="entry name" value="TWO-COMPONENT RESPONSE REGULATOR"/>
    <property type="match status" value="1"/>
</dbReference>
<dbReference type="eggNOG" id="COG2197">
    <property type="taxonomic scope" value="Bacteria"/>
</dbReference>
<dbReference type="Proteomes" id="UP000008838">
    <property type="component" value="Chromosome"/>
</dbReference>
<dbReference type="OrthoDB" id="9808843at2"/>
<dbReference type="SMART" id="SM00448">
    <property type="entry name" value="REC"/>
    <property type="match status" value="1"/>
</dbReference>
<feature type="compositionally biased region" description="Low complexity" evidence="6">
    <location>
        <begin position="186"/>
        <end position="201"/>
    </location>
</feature>
<accession>B2GI13</accession>
<dbReference type="GO" id="GO:0000160">
    <property type="term" value="P:phosphorelay signal transduction system"/>
    <property type="evidence" value="ECO:0007669"/>
    <property type="project" value="InterPro"/>
</dbReference>
<dbReference type="InterPro" id="IPR011006">
    <property type="entry name" value="CheY-like_superfamily"/>
</dbReference>
<dbReference type="Pfam" id="PF00196">
    <property type="entry name" value="GerE"/>
    <property type="match status" value="1"/>
</dbReference>
<feature type="modified residue" description="4-aspartylphosphate" evidence="5">
    <location>
        <position position="66"/>
    </location>
</feature>
<dbReference type="GO" id="GO:0003677">
    <property type="term" value="F:DNA binding"/>
    <property type="evidence" value="ECO:0007669"/>
    <property type="project" value="UniProtKB-KW"/>
</dbReference>
<name>B2GI13_KOCRD</name>
<keyword evidence="1 5" id="KW-0597">Phosphoprotein</keyword>
<keyword evidence="3" id="KW-0238">DNA-binding</keyword>
<dbReference type="Pfam" id="PF00072">
    <property type="entry name" value="Response_reg"/>
    <property type="match status" value="1"/>
</dbReference>
<dbReference type="PROSITE" id="PS50043">
    <property type="entry name" value="HTH_LUXR_2"/>
    <property type="match status" value="1"/>
</dbReference>
<dbReference type="STRING" id="378753.KRH_21780"/>
<evidence type="ECO:0000256" key="3">
    <source>
        <dbReference type="ARBA" id="ARBA00023125"/>
    </source>
</evidence>
<evidence type="ECO:0000256" key="6">
    <source>
        <dbReference type="SAM" id="MobiDB-lite"/>
    </source>
</evidence>
<organism evidence="9 10">
    <name type="scientific">Kocuria rhizophila (strain ATCC 9341 / DSM 348 / NBRC 103217 / DC2201)</name>
    <dbReference type="NCBI Taxonomy" id="378753"/>
    <lineage>
        <taxon>Bacteria</taxon>
        <taxon>Bacillati</taxon>
        <taxon>Actinomycetota</taxon>
        <taxon>Actinomycetes</taxon>
        <taxon>Micrococcales</taxon>
        <taxon>Micrococcaceae</taxon>
        <taxon>Kocuria</taxon>
    </lineage>
</organism>
<protein>
    <submittedName>
        <fullName evidence="9">Putative NarL family two-component response regulator</fullName>
    </submittedName>
</protein>
<dbReference type="SUPFAM" id="SSF52172">
    <property type="entry name" value="CheY-like"/>
    <property type="match status" value="1"/>
</dbReference>
<dbReference type="InterPro" id="IPR000792">
    <property type="entry name" value="Tscrpt_reg_LuxR_C"/>
</dbReference>
<dbReference type="InterPro" id="IPR039420">
    <property type="entry name" value="WalR-like"/>
</dbReference>
<dbReference type="Gene3D" id="1.10.10.10">
    <property type="entry name" value="Winged helix-like DNA-binding domain superfamily/Winged helix DNA-binding domain"/>
    <property type="match status" value="1"/>
</dbReference>
<feature type="region of interest" description="Disordered" evidence="6">
    <location>
        <begin position="152"/>
        <end position="231"/>
    </location>
</feature>
<evidence type="ECO:0000313" key="9">
    <source>
        <dbReference type="EMBL" id="BAG30525.1"/>
    </source>
</evidence>
<evidence type="ECO:0000256" key="4">
    <source>
        <dbReference type="ARBA" id="ARBA00023163"/>
    </source>
</evidence>